<dbReference type="InterPro" id="IPR013325">
    <property type="entry name" value="RNA_pol_sigma_r2"/>
</dbReference>
<comment type="caution">
    <text evidence="7">The sequence shown here is derived from an EMBL/GenBank/DDBJ whole genome shotgun (WGS) entry which is preliminary data.</text>
</comment>
<evidence type="ECO:0000313" key="7">
    <source>
        <dbReference type="EMBL" id="MFC6333429.1"/>
    </source>
</evidence>
<dbReference type="RefSeq" id="WP_379234896.1">
    <property type="nucleotide sequence ID" value="NZ_JBHSTE010000004.1"/>
</dbReference>
<sequence length="169" mass="19774">MSRKTREEALTALILQEKEHFYRLAYSYVKNQQDALDVVQDSIHKALRSVHRLDDASNMRNWYIRIVINTAIDRLRKQKRELLLDQSMLEGVMPSSQDSYANIDLQQVLHKLSAKYRIVIILKYFEDLTLRDIAEVLGISENTVKTRLYRALDLLRGMMKETTYTGGHS</sequence>
<dbReference type="SUPFAM" id="SSF88659">
    <property type="entry name" value="Sigma3 and sigma4 domains of RNA polymerase sigma factors"/>
    <property type="match status" value="1"/>
</dbReference>
<evidence type="ECO:0000256" key="3">
    <source>
        <dbReference type="ARBA" id="ARBA00023082"/>
    </source>
</evidence>
<reference evidence="8" key="1">
    <citation type="journal article" date="2019" name="Int. J. Syst. Evol. Microbiol.">
        <title>The Global Catalogue of Microorganisms (GCM) 10K type strain sequencing project: providing services to taxonomists for standard genome sequencing and annotation.</title>
        <authorList>
            <consortium name="The Broad Institute Genomics Platform"/>
            <consortium name="The Broad Institute Genome Sequencing Center for Infectious Disease"/>
            <person name="Wu L."/>
            <person name="Ma J."/>
        </authorList>
    </citation>
    <scope>NUCLEOTIDE SEQUENCE [LARGE SCALE GENOMIC DNA]</scope>
    <source>
        <strain evidence="8">PCU 280</strain>
    </source>
</reference>
<keyword evidence="8" id="KW-1185">Reference proteome</keyword>
<protein>
    <submittedName>
        <fullName evidence="7">RNA polymerase sigma factor</fullName>
    </submittedName>
</protein>
<dbReference type="Proteomes" id="UP001596233">
    <property type="component" value="Unassembled WGS sequence"/>
</dbReference>
<dbReference type="EMBL" id="JBHSTE010000004">
    <property type="protein sequence ID" value="MFC6333429.1"/>
    <property type="molecule type" value="Genomic_DNA"/>
</dbReference>
<dbReference type="InterPro" id="IPR013249">
    <property type="entry name" value="RNA_pol_sigma70_r4_t2"/>
</dbReference>
<feature type="domain" description="RNA polymerase sigma-70 region 2" evidence="5">
    <location>
        <begin position="16"/>
        <end position="80"/>
    </location>
</feature>
<dbReference type="InterPro" id="IPR039425">
    <property type="entry name" value="RNA_pol_sigma-70-like"/>
</dbReference>
<evidence type="ECO:0000256" key="2">
    <source>
        <dbReference type="ARBA" id="ARBA00023015"/>
    </source>
</evidence>
<dbReference type="InterPro" id="IPR013324">
    <property type="entry name" value="RNA_pol_sigma_r3/r4-like"/>
</dbReference>
<dbReference type="PANTHER" id="PTHR43133:SF60">
    <property type="entry name" value="RNA POLYMERASE SIGMA FACTOR SIGV"/>
    <property type="match status" value="1"/>
</dbReference>
<dbReference type="PANTHER" id="PTHR43133">
    <property type="entry name" value="RNA POLYMERASE ECF-TYPE SIGMA FACTO"/>
    <property type="match status" value="1"/>
</dbReference>
<gene>
    <name evidence="7" type="ORF">ACFP56_12440</name>
</gene>
<proteinExistence type="inferred from homology"/>
<name>A0ABW1V7I8_9BACL</name>
<dbReference type="SUPFAM" id="SSF88946">
    <property type="entry name" value="Sigma2 domain of RNA polymerase sigma factors"/>
    <property type="match status" value="1"/>
</dbReference>
<dbReference type="Pfam" id="PF08281">
    <property type="entry name" value="Sigma70_r4_2"/>
    <property type="match status" value="1"/>
</dbReference>
<dbReference type="InterPro" id="IPR036388">
    <property type="entry name" value="WH-like_DNA-bd_sf"/>
</dbReference>
<evidence type="ECO:0000259" key="5">
    <source>
        <dbReference type="Pfam" id="PF04542"/>
    </source>
</evidence>
<comment type="similarity">
    <text evidence="1">Belongs to the sigma-70 factor family. ECF subfamily.</text>
</comment>
<evidence type="ECO:0000256" key="4">
    <source>
        <dbReference type="ARBA" id="ARBA00023163"/>
    </source>
</evidence>
<dbReference type="Pfam" id="PF04542">
    <property type="entry name" value="Sigma70_r2"/>
    <property type="match status" value="1"/>
</dbReference>
<dbReference type="Gene3D" id="1.10.1740.10">
    <property type="match status" value="1"/>
</dbReference>
<keyword evidence="3" id="KW-0731">Sigma factor</keyword>
<dbReference type="NCBIfam" id="TIGR02937">
    <property type="entry name" value="sigma70-ECF"/>
    <property type="match status" value="1"/>
</dbReference>
<evidence type="ECO:0000259" key="6">
    <source>
        <dbReference type="Pfam" id="PF08281"/>
    </source>
</evidence>
<organism evidence="7 8">
    <name type="scientific">Paenibacillus septentrionalis</name>
    <dbReference type="NCBI Taxonomy" id="429342"/>
    <lineage>
        <taxon>Bacteria</taxon>
        <taxon>Bacillati</taxon>
        <taxon>Bacillota</taxon>
        <taxon>Bacilli</taxon>
        <taxon>Bacillales</taxon>
        <taxon>Paenibacillaceae</taxon>
        <taxon>Paenibacillus</taxon>
    </lineage>
</organism>
<accession>A0ABW1V7I8</accession>
<dbReference type="CDD" id="cd06171">
    <property type="entry name" value="Sigma70_r4"/>
    <property type="match status" value="1"/>
</dbReference>
<evidence type="ECO:0000313" key="8">
    <source>
        <dbReference type="Proteomes" id="UP001596233"/>
    </source>
</evidence>
<keyword evidence="2" id="KW-0805">Transcription regulation</keyword>
<evidence type="ECO:0000256" key="1">
    <source>
        <dbReference type="ARBA" id="ARBA00010641"/>
    </source>
</evidence>
<dbReference type="InterPro" id="IPR014284">
    <property type="entry name" value="RNA_pol_sigma-70_dom"/>
</dbReference>
<keyword evidence="4" id="KW-0804">Transcription</keyword>
<feature type="domain" description="RNA polymerase sigma factor 70 region 4 type 2" evidence="6">
    <location>
        <begin position="104"/>
        <end position="153"/>
    </location>
</feature>
<dbReference type="InterPro" id="IPR007627">
    <property type="entry name" value="RNA_pol_sigma70_r2"/>
</dbReference>
<dbReference type="Gene3D" id="1.10.10.10">
    <property type="entry name" value="Winged helix-like DNA-binding domain superfamily/Winged helix DNA-binding domain"/>
    <property type="match status" value="1"/>
</dbReference>